<evidence type="ECO:0000259" key="5">
    <source>
        <dbReference type="Pfam" id="PF00931"/>
    </source>
</evidence>
<keyword evidence="4" id="KW-0067">ATP-binding</keyword>
<keyword evidence="2" id="KW-0547">Nucleotide-binding</keyword>
<dbReference type="GO" id="GO:0043531">
    <property type="term" value="F:ADP binding"/>
    <property type="evidence" value="ECO:0007669"/>
    <property type="project" value="InterPro"/>
</dbReference>
<dbReference type="Proteomes" id="UP000257109">
    <property type="component" value="Unassembled WGS sequence"/>
</dbReference>
<keyword evidence="3" id="KW-0611">Plant defense</keyword>
<feature type="domain" description="NB-ARC" evidence="5">
    <location>
        <begin position="167"/>
        <end position="342"/>
    </location>
</feature>
<keyword evidence="8" id="KW-1185">Reference proteome</keyword>
<name>A0A371HWI3_MUCPR</name>
<comment type="caution">
    <text evidence="7">The sequence shown here is derived from an EMBL/GenBank/DDBJ whole genome shotgun (WGS) entry which is preliminary data.</text>
</comment>
<keyword evidence="1" id="KW-0677">Repeat</keyword>
<reference evidence="7" key="1">
    <citation type="submission" date="2018-05" db="EMBL/GenBank/DDBJ databases">
        <title>Draft genome of Mucuna pruriens seed.</title>
        <authorList>
            <person name="Nnadi N.E."/>
            <person name="Vos R."/>
            <person name="Hasami M.H."/>
            <person name="Devisetty U.K."/>
            <person name="Aguiy J.C."/>
        </authorList>
    </citation>
    <scope>NUCLEOTIDE SEQUENCE [LARGE SCALE GENOMIC DNA]</scope>
    <source>
        <strain evidence="7">JCA_2017</strain>
    </source>
</reference>
<dbReference type="FunFam" id="3.40.50.300:FF:001091">
    <property type="entry name" value="Probable disease resistance protein At1g61300"/>
    <property type="match status" value="1"/>
</dbReference>
<dbReference type="PANTHER" id="PTHR36766:SF40">
    <property type="entry name" value="DISEASE RESISTANCE PROTEIN RGA3"/>
    <property type="match status" value="1"/>
</dbReference>
<evidence type="ECO:0000313" key="7">
    <source>
        <dbReference type="EMBL" id="RDY07145.1"/>
    </source>
</evidence>
<feature type="domain" description="Disease resistance N-terminal" evidence="6">
    <location>
        <begin position="37"/>
        <end position="104"/>
    </location>
</feature>
<dbReference type="EMBL" id="QJKJ01001537">
    <property type="protein sequence ID" value="RDY07145.1"/>
    <property type="molecule type" value="Genomic_DNA"/>
</dbReference>
<dbReference type="InterPro" id="IPR002182">
    <property type="entry name" value="NB-ARC"/>
</dbReference>
<dbReference type="PRINTS" id="PR00364">
    <property type="entry name" value="DISEASERSIST"/>
</dbReference>
<evidence type="ECO:0000256" key="4">
    <source>
        <dbReference type="ARBA" id="ARBA00022840"/>
    </source>
</evidence>
<dbReference type="GO" id="GO:0005524">
    <property type="term" value="F:ATP binding"/>
    <property type="evidence" value="ECO:0007669"/>
    <property type="project" value="UniProtKB-KW"/>
</dbReference>
<dbReference type="Pfam" id="PF00931">
    <property type="entry name" value="NB-ARC"/>
    <property type="match status" value="1"/>
</dbReference>
<dbReference type="InterPro" id="IPR027417">
    <property type="entry name" value="P-loop_NTPase"/>
</dbReference>
<dbReference type="OrthoDB" id="1700985at2759"/>
<evidence type="ECO:0000256" key="3">
    <source>
        <dbReference type="ARBA" id="ARBA00022821"/>
    </source>
</evidence>
<gene>
    <name evidence="7" type="primary">RPPL1</name>
    <name evidence="7" type="ORF">CR513_08777</name>
</gene>
<evidence type="ECO:0000259" key="6">
    <source>
        <dbReference type="Pfam" id="PF18052"/>
    </source>
</evidence>
<dbReference type="Gene3D" id="1.20.5.4130">
    <property type="match status" value="1"/>
</dbReference>
<dbReference type="PANTHER" id="PTHR36766">
    <property type="entry name" value="PLANT BROAD-SPECTRUM MILDEW RESISTANCE PROTEIN RPW8"/>
    <property type="match status" value="1"/>
</dbReference>
<dbReference type="SUPFAM" id="SSF52540">
    <property type="entry name" value="P-loop containing nucleoside triphosphate hydrolases"/>
    <property type="match status" value="1"/>
</dbReference>
<evidence type="ECO:0000256" key="1">
    <source>
        <dbReference type="ARBA" id="ARBA00022737"/>
    </source>
</evidence>
<dbReference type="GO" id="GO:0006952">
    <property type="term" value="P:defense response"/>
    <property type="evidence" value="ECO:0007669"/>
    <property type="project" value="UniProtKB-KW"/>
</dbReference>
<dbReference type="Gene3D" id="3.40.50.300">
    <property type="entry name" value="P-loop containing nucleotide triphosphate hydrolases"/>
    <property type="match status" value="1"/>
</dbReference>
<dbReference type="InterPro" id="IPR041118">
    <property type="entry name" value="Rx_N"/>
</dbReference>
<accession>A0A371HWI3</accession>
<dbReference type="STRING" id="157652.A0A371HWI3"/>
<dbReference type="AlphaFoldDB" id="A0A371HWI3"/>
<organism evidence="7 8">
    <name type="scientific">Mucuna pruriens</name>
    <name type="common">Velvet bean</name>
    <name type="synonym">Dolichos pruriens</name>
    <dbReference type="NCBI Taxonomy" id="157652"/>
    <lineage>
        <taxon>Eukaryota</taxon>
        <taxon>Viridiplantae</taxon>
        <taxon>Streptophyta</taxon>
        <taxon>Embryophyta</taxon>
        <taxon>Tracheophyta</taxon>
        <taxon>Spermatophyta</taxon>
        <taxon>Magnoliopsida</taxon>
        <taxon>eudicotyledons</taxon>
        <taxon>Gunneridae</taxon>
        <taxon>Pentapetalae</taxon>
        <taxon>rosids</taxon>
        <taxon>fabids</taxon>
        <taxon>Fabales</taxon>
        <taxon>Fabaceae</taxon>
        <taxon>Papilionoideae</taxon>
        <taxon>50 kb inversion clade</taxon>
        <taxon>NPAAA clade</taxon>
        <taxon>indigoferoid/millettioid clade</taxon>
        <taxon>Phaseoleae</taxon>
        <taxon>Mucuna</taxon>
    </lineage>
</organism>
<evidence type="ECO:0000313" key="8">
    <source>
        <dbReference type="Proteomes" id="UP000257109"/>
    </source>
</evidence>
<proteinExistence type="predicted"/>
<protein>
    <submittedName>
        <fullName evidence="7">Disease resistance RPP13-like protein 1</fullName>
    </submittedName>
</protein>
<sequence length="361" mass="40715">MPVVEKLGGALFGAILQPLFAKFDSRPVLDYFRGIELNEKLLKKLKRKLLSINALVHDAELKQISNSYVKAWLDDVRDALLDAEDLLAEIDFELTKCKMEAEYQTSASKVRRMIEILDELESLSNQKDDLGLKISSSVEVGSGSVSKVSQKLPSTSSVVESVFYGRDDDKKKIFNWLTYDTDTDNHCQLSIFSIVGMGGMGKTTLAQHVYSDPGIGIQGKFHIKAWVCVSDEFDVFKVTRAILEAITGKTDDSRDLGMVQGRLEEQLTGKRFLLVLDDVWNEDRDLWKRLQTPLNYGVQGSKILATTRSFKVASTMRSNEVLELKQLQEDHSWQVFAKHALPDDNPELDAYLKKEIGMKIV</sequence>
<evidence type="ECO:0000256" key="2">
    <source>
        <dbReference type="ARBA" id="ARBA00022741"/>
    </source>
</evidence>
<dbReference type="Pfam" id="PF18052">
    <property type="entry name" value="Rx_N"/>
    <property type="match status" value="1"/>
</dbReference>
<feature type="non-terminal residue" evidence="7">
    <location>
        <position position="1"/>
    </location>
</feature>